<evidence type="ECO:0000256" key="6">
    <source>
        <dbReference type="ARBA" id="ARBA00023242"/>
    </source>
</evidence>
<dbReference type="Proteomes" id="UP000800082">
    <property type="component" value="Unassembled WGS sequence"/>
</dbReference>
<name>A0A6A5RG40_9PLEO</name>
<dbReference type="EMBL" id="ML978977">
    <property type="protein sequence ID" value="KAF1926469.1"/>
    <property type="molecule type" value="Genomic_DNA"/>
</dbReference>
<keyword evidence="6" id="KW-0539">Nucleus</keyword>
<protein>
    <recommendedName>
        <fullName evidence="10">DNA recombination and repair protein Rad51-like C-terminal domain-containing protein</fullName>
    </recommendedName>
</protein>
<dbReference type="RefSeq" id="XP_033446721.1">
    <property type="nucleotide sequence ID" value="XM_033588279.1"/>
</dbReference>
<dbReference type="GO" id="GO:0005657">
    <property type="term" value="C:replication fork"/>
    <property type="evidence" value="ECO:0007669"/>
    <property type="project" value="TreeGrafter"/>
</dbReference>
<comment type="subcellular location">
    <subcellularLocation>
        <location evidence="1">Nucleus</location>
    </subcellularLocation>
</comment>
<dbReference type="GO" id="GO:0007131">
    <property type="term" value="P:reciprocal meiotic recombination"/>
    <property type="evidence" value="ECO:0007669"/>
    <property type="project" value="TreeGrafter"/>
</dbReference>
<dbReference type="GO" id="GO:0008821">
    <property type="term" value="F:crossover junction DNA endonuclease activity"/>
    <property type="evidence" value="ECO:0007669"/>
    <property type="project" value="TreeGrafter"/>
</dbReference>
<dbReference type="PANTHER" id="PTHR46239">
    <property type="entry name" value="DNA REPAIR PROTEIN RAD51 HOMOLOG 3 RAD51C"/>
    <property type="match status" value="1"/>
</dbReference>
<reference evidence="8" key="1">
    <citation type="journal article" date="2020" name="Stud. Mycol.">
        <title>101 Dothideomycetes genomes: a test case for predicting lifestyles and emergence of pathogens.</title>
        <authorList>
            <person name="Haridas S."/>
            <person name="Albert R."/>
            <person name="Binder M."/>
            <person name="Bloem J."/>
            <person name="Labutti K."/>
            <person name="Salamov A."/>
            <person name="Andreopoulos B."/>
            <person name="Baker S."/>
            <person name="Barry K."/>
            <person name="Bills G."/>
            <person name="Bluhm B."/>
            <person name="Cannon C."/>
            <person name="Castanera R."/>
            <person name="Culley D."/>
            <person name="Daum C."/>
            <person name="Ezra D."/>
            <person name="Gonzalez J."/>
            <person name="Henrissat B."/>
            <person name="Kuo A."/>
            <person name="Liang C."/>
            <person name="Lipzen A."/>
            <person name="Lutzoni F."/>
            <person name="Magnuson J."/>
            <person name="Mondo S."/>
            <person name="Nolan M."/>
            <person name="Ohm R."/>
            <person name="Pangilinan J."/>
            <person name="Park H.-J."/>
            <person name="Ramirez L."/>
            <person name="Alfaro M."/>
            <person name="Sun H."/>
            <person name="Tritt A."/>
            <person name="Yoshinaga Y."/>
            <person name="Zwiers L.-H."/>
            <person name="Turgeon B."/>
            <person name="Goodwin S."/>
            <person name="Spatafora J."/>
            <person name="Crous P."/>
            <person name="Grigoriev I."/>
        </authorList>
    </citation>
    <scope>NUCLEOTIDE SEQUENCE</scope>
    <source>
        <strain evidence="8">CBS 183.55</strain>
    </source>
</reference>
<gene>
    <name evidence="8" type="ORF">M421DRAFT_217117</name>
</gene>
<dbReference type="InterPro" id="IPR052093">
    <property type="entry name" value="HR_Repair_Mediator"/>
</dbReference>
<evidence type="ECO:0008006" key="10">
    <source>
        <dbReference type="Google" id="ProtNLM"/>
    </source>
</evidence>
<dbReference type="GO" id="GO:0005524">
    <property type="term" value="F:ATP binding"/>
    <property type="evidence" value="ECO:0007669"/>
    <property type="project" value="UniProtKB-KW"/>
</dbReference>
<dbReference type="Gene3D" id="3.40.50.300">
    <property type="entry name" value="P-loop containing nucleotide triphosphate hydrolases"/>
    <property type="match status" value="1"/>
</dbReference>
<dbReference type="GO" id="GO:0000707">
    <property type="term" value="P:meiotic DNA recombinase assembly"/>
    <property type="evidence" value="ECO:0007669"/>
    <property type="project" value="TreeGrafter"/>
</dbReference>
<dbReference type="GeneID" id="54345926"/>
<dbReference type="GO" id="GO:0000400">
    <property type="term" value="F:four-way junction DNA binding"/>
    <property type="evidence" value="ECO:0007669"/>
    <property type="project" value="TreeGrafter"/>
</dbReference>
<keyword evidence="9" id="KW-1185">Reference proteome</keyword>
<proteinExistence type="predicted"/>
<dbReference type="InterPro" id="IPR027417">
    <property type="entry name" value="P-loop_NTPase"/>
</dbReference>
<dbReference type="GO" id="GO:0033065">
    <property type="term" value="C:Rad51C-XRCC3 complex"/>
    <property type="evidence" value="ECO:0007669"/>
    <property type="project" value="TreeGrafter"/>
</dbReference>
<keyword evidence="2" id="KW-0547">Nucleotide-binding</keyword>
<evidence type="ECO:0000313" key="9">
    <source>
        <dbReference type="Proteomes" id="UP000800082"/>
    </source>
</evidence>
<evidence type="ECO:0000256" key="7">
    <source>
        <dbReference type="SAM" id="MobiDB-lite"/>
    </source>
</evidence>
<evidence type="ECO:0000256" key="1">
    <source>
        <dbReference type="ARBA" id="ARBA00004123"/>
    </source>
</evidence>
<evidence type="ECO:0000256" key="4">
    <source>
        <dbReference type="ARBA" id="ARBA00022840"/>
    </source>
</evidence>
<evidence type="ECO:0000313" key="8">
    <source>
        <dbReference type="EMBL" id="KAF1926469.1"/>
    </source>
</evidence>
<feature type="region of interest" description="Disordered" evidence="7">
    <location>
        <begin position="261"/>
        <end position="287"/>
    </location>
</feature>
<dbReference type="OrthoDB" id="5957327at2759"/>
<accession>A0A6A5RG40</accession>
<keyword evidence="3" id="KW-0227">DNA damage</keyword>
<keyword evidence="5" id="KW-0234">DNA repair</keyword>
<dbReference type="GO" id="GO:0033063">
    <property type="term" value="C:Rad51B-Rad51C-Rad51D-XRCC2 complex"/>
    <property type="evidence" value="ECO:0007669"/>
    <property type="project" value="TreeGrafter"/>
</dbReference>
<sequence>MLSRTGCSSEPPPDALRSHFHHLAAPTLAHVLALFMHLPASFPHSSASLVVVDSLSTLIDNAYPRNTDDRVKNKTDQSKWAAGRRYAVINDMIATFTKFAALHDIALVITCQTITRIRGVSRALLVPAITGIEWENGVSTCLLLFRDWVPHQAKAQDKVDADRLQKTRFAGLVKLNGVALADEGGVGNVVPFAIERYGLCDINITTDDAATTTVLPIQAGRPKRTFDEVDETVAQEPDSDEVYGWIEDDGVAAEGLLIDDAPNNDVDVRKDPGSEGRTAKVQRVSTV</sequence>
<dbReference type="PANTHER" id="PTHR46239:SF1">
    <property type="entry name" value="DNA REPAIR PROTEIN RAD51 HOMOLOG 3"/>
    <property type="match status" value="1"/>
</dbReference>
<evidence type="ECO:0000256" key="3">
    <source>
        <dbReference type="ARBA" id="ARBA00022763"/>
    </source>
</evidence>
<dbReference type="AlphaFoldDB" id="A0A6A5RG40"/>
<evidence type="ECO:0000256" key="2">
    <source>
        <dbReference type="ARBA" id="ARBA00022741"/>
    </source>
</evidence>
<dbReference type="SUPFAM" id="SSF52540">
    <property type="entry name" value="P-loop containing nucleoside triphosphate hydrolases"/>
    <property type="match status" value="1"/>
</dbReference>
<organism evidence="8 9">
    <name type="scientific">Didymella exigua CBS 183.55</name>
    <dbReference type="NCBI Taxonomy" id="1150837"/>
    <lineage>
        <taxon>Eukaryota</taxon>
        <taxon>Fungi</taxon>
        <taxon>Dikarya</taxon>
        <taxon>Ascomycota</taxon>
        <taxon>Pezizomycotina</taxon>
        <taxon>Dothideomycetes</taxon>
        <taxon>Pleosporomycetidae</taxon>
        <taxon>Pleosporales</taxon>
        <taxon>Pleosporineae</taxon>
        <taxon>Didymellaceae</taxon>
        <taxon>Didymella</taxon>
    </lineage>
</organism>
<feature type="compositionally biased region" description="Basic and acidic residues" evidence="7">
    <location>
        <begin position="266"/>
        <end position="278"/>
    </location>
</feature>
<evidence type="ECO:0000256" key="5">
    <source>
        <dbReference type="ARBA" id="ARBA00023204"/>
    </source>
</evidence>
<keyword evidence="4" id="KW-0067">ATP-binding</keyword>